<keyword evidence="4 5" id="KW-0012">Acyltransferase</keyword>
<evidence type="ECO:0000256" key="5">
    <source>
        <dbReference type="PIRNR" id="PIRNR037207"/>
    </source>
</evidence>
<evidence type="ECO:0000259" key="8">
    <source>
        <dbReference type="Pfam" id="PF04377"/>
    </source>
</evidence>
<evidence type="ECO:0000313" key="9">
    <source>
        <dbReference type="EnsemblMetazoa" id="XP_014262330.1"/>
    </source>
</evidence>
<dbReference type="EnsemblMetazoa" id="XM_014406844.2">
    <property type="protein sequence ID" value="XP_014262330.1"/>
    <property type="gene ID" value="LOC106674229"/>
</dbReference>
<feature type="region of interest" description="Disordered" evidence="6">
    <location>
        <begin position="148"/>
        <end position="203"/>
    </location>
</feature>
<dbReference type="InterPro" id="IPR007472">
    <property type="entry name" value="N-end_Aminoacyl_Trfase_C"/>
</dbReference>
<feature type="domain" description="N-end aminoacyl transferase N-terminal" evidence="7">
    <location>
        <begin position="14"/>
        <end position="85"/>
    </location>
</feature>
<dbReference type="AlphaFoldDB" id="A0A8I6SAX9"/>
<dbReference type="InterPro" id="IPR016181">
    <property type="entry name" value="Acyl_CoA_acyltransferase"/>
</dbReference>
<dbReference type="Pfam" id="PF04377">
    <property type="entry name" value="ATE_C"/>
    <property type="match status" value="1"/>
</dbReference>
<evidence type="ECO:0000256" key="4">
    <source>
        <dbReference type="ARBA" id="ARBA00023315"/>
    </source>
</evidence>
<evidence type="ECO:0000256" key="2">
    <source>
        <dbReference type="ARBA" id="ARBA00022679"/>
    </source>
</evidence>
<dbReference type="RefSeq" id="XP_014262330.1">
    <property type="nucleotide sequence ID" value="XM_014406844.2"/>
</dbReference>
<evidence type="ECO:0000256" key="3">
    <source>
        <dbReference type="ARBA" id="ARBA00022786"/>
    </source>
</evidence>
<dbReference type="InterPro" id="IPR030700">
    <property type="entry name" value="N-end_Aminoacyl_Trfase"/>
</dbReference>
<dbReference type="SUPFAM" id="SSF55729">
    <property type="entry name" value="Acyl-CoA N-acyltransferases (Nat)"/>
    <property type="match status" value="1"/>
</dbReference>
<feature type="compositionally biased region" description="Basic and acidic residues" evidence="6">
    <location>
        <begin position="170"/>
        <end position="188"/>
    </location>
</feature>
<keyword evidence="10" id="KW-1185">Reference proteome</keyword>
<reference evidence="9" key="1">
    <citation type="submission" date="2022-01" db="UniProtKB">
        <authorList>
            <consortium name="EnsemblMetazoa"/>
        </authorList>
    </citation>
    <scope>IDENTIFICATION</scope>
</reference>
<evidence type="ECO:0000256" key="6">
    <source>
        <dbReference type="SAM" id="MobiDB-lite"/>
    </source>
</evidence>
<protein>
    <recommendedName>
        <fullName evidence="5">Arginyl-tRNA--protein transferase 1</fullName>
        <shortName evidence="5">Arginyltransferase 1</shortName>
        <shortName evidence="5">R-transferase 1</shortName>
        <ecNumber evidence="5">2.3.2.8</ecNumber>
    </recommendedName>
    <alternativeName>
        <fullName evidence="5">Arginine-tRNA--protein transferase 1</fullName>
    </alternativeName>
</protein>
<dbReference type="Pfam" id="PF04376">
    <property type="entry name" value="ATE_N"/>
    <property type="match status" value="1"/>
</dbReference>
<dbReference type="GeneID" id="106674229"/>
<dbReference type="PANTHER" id="PTHR21367">
    <property type="entry name" value="ARGININE-TRNA-PROTEIN TRANSFERASE 1"/>
    <property type="match status" value="1"/>
</dbReference>
<dbReference type="InterPro" id="IPR007471">
    <property type="entry name" value="N-end_Aminoacyl_Trfase_N"/>
</dbReference>
<dbReference type="OrthoDB" id="74183at2759"/>
<evidence type="ECO:0000259" key="7">
    <source>
        <dbReference type="Pfam" id="PF04376"/>
    </source>
</evidence>
<proteinExistence type="inferred from homology"/>
<dbReference type="OMA" id="NLRTSCC"/>
<comment type="function">
    <text evidence="5">Involved in the post-translational conjugation of arginine to the N-terminal aspartate or glutamate of a protein. This arginylation is required for degradation of the protein via the ubiquitin pathway.</text>
</comment>
<dbReference type="GO" id="GO:0005737">
    <property type="term" value="C:cytoplasm"/>
    <property type="evidence" value="ECO:0007669"/>
    <property type="project" value="TreeGrafter"/>
</dbReference>
<dbReference type="Proteomes" id="UP000494040">
    <property type="component" value="Unassembled WGS sequence"/>
</dbReference>
<evidence type="ECO:0000313" key="10">
    <source>
        <dbReference type="Proteomes" id="UP000494040"/>
    </source>
</evidence>
<sequence length="502" mass="57459">MNSIVEFFPEDDRHRCGYCKSEDGSVTNGMWAHSLSVRNYQDLLDRGWRRSGKYCYKPIMRNTCCPLYTIKCDAVNFNLTKSQKKILRRVTKFLREGTAPTSECGDRDSSSGYLSERKMLKRASGKCSSNVRGVNSYRDDTISDLTSTVTTSGDAFTSRTHHSSGVVTESKAEISDKSEKTVTVDSKTRSGLGRDPSKPQCRKAKLVRQEKKMKKLEDQGDSVLSVLTSTTNSSDSQGKTLEDFIMESAEGDLKNTLILRLVPAESTPDMLNKSWQLYVKYQMAVHKEKEDECSFSSFKQFLVDSPLQSYRDGTTPSCGFGSFHHQYWLNGVLIAVGVIDILPECVSSVYFFYDPAYSYLSLGTYGALREIELVRALSKQCSAVSNYYMGYYIDTCPKMRYKGRFRPSYLLCPEEYTWHPLEECLEKIKKEKYSRFNNLDPEGIPGNVNAEKVVILWRRQVMEYKQYDHRTRPSLQEKNDIQKYANLIGEDCCKRILLYKHT</sequence>
<comment type="catalytic activity">
    <reaction evidence="5">
        <text>an N-terminal L-alpha-aminoacyl-[protein] + L-arginyl-tRNA(Arg) = an N-terminal L-arginyl-L-aminoacyl-[protein] + tRNA(Arg) + H(+)</text>
        <dbReference type="Rhea" id="RHEA:10208"/>
        <dbReference type="Rhea" id="RHEA-COMP:9658"/>
        <dbReference type="Rhea" id="RHEA-COMP:9673"/>
        <dbReference type="Rhea" id="RHEA-COMP:10636"/>
        <dbReference type="Rhea" id="RHEA-COMP:10638"/>
        <dbReference type="ChEBI" id="CHEBI:15378"/>
        <dbReference type="ChEBI" id="CHEBI:78442"/>
        <dbReference type="ChEBI" id="CHEBI:78513"/>
        <dbReference type="ChEBI" id="CHEBI:78597"/>
        <dbReference type="ChEBI" id="CHEBI:83562"/>
        <dbReference type="EC" id="2.3.2.8"/>
    </reaction>
</comment>
<comment type="similarity">
    <text evidence="1 5">Belongs to the R-transferase family.</text>
</comment>
<evidence type="ECO:0000256" key="1">
    <source>
        <dbReference type="ARBA" id="ARBA00009991"/>
    </source>
</evidence>
<dbReference type="GO" id="GO:0004057">
    <property type="term" value="F:arginyl-tRNA--protein transferase activity"/>
    <property type="evidence" value="ECO:0007669"/>
    <property type="project" value="UniProtKB-EC"/>
</dbReference>
<name>A0A8I6SAX9_CIMLE</name>
<organism evidence="9 10">
    <name type="scientific">Cimex lectularius</name>
    <name type="common">Bed bug</name>
    <name type="synonym">Acanthia lectularia</name>
    <dbReference type="NCBI Taxonomy" id="79782"/>
    <lineage>
        <taxon>Eukaryota</taxon>
        <taxon>Metazoa</taxon>
        <taxon>Ecdysozoa</taxon>
        <taxon>Arthropoda</taxon>
        <taxon>Hexapoda</taxon>
        <taxon>Insecta</taxon>
        <taxon>Pterygota</taxon>
        <taxon>Neoptera</taxon>
        <taxon>Paraneoptera</taxon>
        <taxon>Hemiptera</taxon>
        <taxon>Heteroptera</taxon>
        <taxon>Panheteroptera</taxon>
        <taxon>Cimicomorpha</taxon>
        <taxon>Cimicidae</taxon>
        <taxon>Cimex</taxon>
    </lineage>
</organism>
<keyword evidence="3 5" id="KW-0833">Ubl conjugation pathway</keyword>
<dbReference type="PIRSF" id="PIRSF037207">
    <property type="entry name" value="ATE1_euk"/>
    <property type="match status" value="1"/>
</dbReference>
<feature type="domain" description="N-end rule aminoacyl transferase C-terminal" evidence="8">
    <location>
        <begin position="275"/>
        <end position="412"/>
    </location>
</feature>
<dbReference type="EC" id="2.3.2.8" evidence="5"/>
<accession>A0A8I6SAX9</accession>
<keyword evidence="2 5" id="KW-0808">Transferase</keyword>
<feature type="compositionally biased region" description="Polar residues" evidence="6">
    <location>
        <begin position="148"/>
        <end position="167"/>
    </location>
</feature>
<dbReference type="InterPro" id="IPR017137">
    <property type="entry name" value="Arg-tRNA-P_Trfase_1_euk"/>
</dbReference>
<dbReference type="KEGG" id="clec:106674229"/>
<dbReference type="PANTHER" id="PTHR21367:SF1">
    <property type="entry name" value="ARGINYL-TRNA--PROTEIN TRANSFERASE 1"/>
    <property type="match status" value="1"/>
</dbReference>